<dbReference type="Pfam" id="PF12697">
    <property type="entry name" value="Abhydrolase_6"/>
    <property type="match status" value="1"/>
</dbReference>
<keyword evidence="2" id="KW-0378">Hydrolase</keyword>
<dbReference type="Gene3D" id="3.40.50.1820">
    <property type="entry name" value="alpha/beta hydrolase"/>
    <property type="match status" value="1"/>
</dbReference>
<organism evidence="2 3">
    <name type="scientific">Spectribacter acetivorans</name>
    <dbReference type="NCBI Taxonomy" id="3075603"/>
    <lineage>
        <taxon>Bacteria</taxon>
        <taxon>Pseudomonadati</taxon>
        <taxon>Pseudomonadota</taxon>
        <taxon>Gammaproteobacteria</taxon>
        <taxon>Salinisphaerales</taxon>
        <taxon>Salinisphaeraceae</taxon>
        <taxon>Spectribacter</taxon>
    </lineage>
</organism>
<name>A0ABU3B3L1_9GAMM</name>
<dbReference type="GO" id="GO:0016787">
    <property type="term" value="F:hydrolase activity"/>
    <property type="evidence" value="ECO:0007669"/>
    <property type="project" value="UniProtKB-KW"/>
</dbReference>
<dbReference type="InterPro" id="IPR029058">
    <property type="entry name" value="AB_hydrolase_fold"/>
</dbReference>
<accession>A0ABU3B3L1</accession>
<dbReference type="Proteomes" id="UP001259982">
    <property type="component" value="Unassembled WGS sequence"/>
</dbReference>
<comment type="caution">
    <text evidence="2">The sequence shown here is derived from an EMBL/GenBank/DDBJ whole genome shotgun (WGS) entry which is preliminary data.</text>
</comment>
<evidence type="ECO:0000313" key="2">
    <source>
        <dbReference type="EMBL" id="MDT0617051.1"/>
    </source>
</evidence>
<dbReference type="InterPro" id="IPR000073">
    <property type="entry name" value="AB_hydrolase_1"/>
</dbReference>
<feature type="domain" description="AB hydrolase-1" evidence="1">
    <location>
        <begin position="18"/>
        <end position="236"/>
    </location>
</feature>
<dbReference type="PRINTS" id="PR00111">
    <property type="entry name" value="ABHYDROLASE"/>
</dbReference>
<evidence type="ECO:0000313" key="3">
    <source>
        <dbReference type="Proteomes" id="UP001259982"/>
    </source>
</evidence>
<dbReference type="PANTHER" id="PTHR43194">
    <property type="entry name" value="HYDROLASE ALPHA/BETA FOLD FAMILY"/>
    <property type="match status" value="1"/>
</dbReference>
<keyword evidence="3" id="KW-1185">Reference proteome</keyword>
<dbReference type="PANTHER" id="PTHR43194:SF2">
    <property type="entry name" value="PEROXISOMAL MEMBRANE PROTEIN LPX1"/>
    <property type="match status" value="1"/>
</dbReference>
<dbReference type="EMBL" id="JAVRHY010000001">
    <property type="protein sequence ID" value="MDT0617051.1"/>
    <property type="molecule type" value="Genomic_DNA"/>
</dbReference>
<dbReference type="RefSeq" id="WP_311656622.1">
    <property type="nucleotide sequence ID" value="NZ_JAVRHY010000001.1"/>
</dbReference>
<protein>
    <submittedName>
        <fullName evidence="2">Alpha/beta hydrolase</fullName>
    </submittedName>
</protein>
<dbReference type="InterPro" id="IPR050228">
    <property type="entry name" value="Carboxylesterase_BioH"/>
</dbReference>
<gene>
    <name evidence="2" type="ORF">RM531_01045</name>
</gene>
<reference evidence="2 3" key="1">
    <citation type="submission" date="2023-09" db="EMBL/GenBank/DDBJ databases">
        <authorList>
            <person name="Rey-Velasco X."/>
        </authorList>
    </citation>
    <scope>NUCLEOTIDE SEQUENCE [LARGE SCALE GENOMIC DNA]</scope>
    <source>
        <strain evidence="2 3">P385</strain>
    </source>
</reference>
<sequence length="250" mass="26727">MTIDAHFAAIEGNGPHHVLVLHGWALDSGVWLGTRAKSNVTDFTWAYLDFPGYGASRPSQPAEGVDGMAASALSAVDELGWTSFSVVGHSMGGVTALRVATLRPEAISRVVALTPVSPGGTPLDEATYAAFANAWDDPGAAIRSNLAPGIEADDLDRLVARNRATMDRPTWEAYLKNWTSADFMGDLSRIQSPVAILYGETDPFITADYLKPTLDHLPDGRLVKLPSVGHYPMIEATAEAQQAIEKALRA</sequence>
<evidence type="ECO:0000259" key="1">
    <source>
        <dbReference type="Pfam" id="PF12697"/>
    </source>
</evidence>
<proteinExistence type="predicted"/>
<dbReference type="SUPFAM" id="SSF53474">
    <property type="entry name" value="alpha/beta-Hydrolases"/>
    <property type="match status" value="1"/>
</dbReference>